<evidence type="ECO:0000256" key="1">
    <source>
        <dbReference type="ARBA" id="ARBA00004613"/>
    </source>
</evidence>
<accession>A0A821VY19</accession>
<proteinExistence type="predicted"/>
<dbReference type="SUPFAM" id="SSF55797">
    <property type="entry name" value="PR-1-like"/>
    <property type="match status" value="1"/>
</dbReference>
<dbReference type="InterPro" id="IPR035940">
    <property type="entry name" value="CAP_sf"/>
</dbReference>
<comment type="subcellular location">
    <subcellularLocation>
        <location evidence="1">Secreted</location>
    </subcellularLocation>
</comment>
<evidence type="ECO:0000313" key="6">
    <source>
        <dbReference type="EMBL" id="CAF4916809.1"/>
    </source>
</evidence>
<feature type="chain" id="PRO_5032908406" description="SCP domain-containing protein" evidence="4">
    <location>
        <begin position="19"/>
        <end position="633"/>
    </location>
</feature>
<name>A0A821VY19_9NEOP</name>
<protein>
    <recommendedName>
        <fullName evidence="5">SCP domain-containing protein</fullName>
    </recommendedName>
</protein>
<dbReference type="PROSITE" id="PS51257">
    <property type="entry name" value="PROKAR_LIPOPROTEIN"/>
    <property type="match status" value="1"/>
</dbReference>
<keyword evidence="3" id="KW-0472">Membrane</keyword>
<dbReference type="EMBL" id="CAJOBZ010000050">
    <property type="protein sequence ID" value="CAF4916809.1"/>
    <property type="molecule type" value="Genomic_DNA"/>
</dbReference>
<dbReference type="OrthoDB" id="414826at2759"/>
<evidence type="ECO:0000259" key="5">
    <source>
        <dbReference type="Pfam" id="PF00188"/>
    </source>
</evidence>
<dbReference type="CDD" id="cd05380">
    <property type="entry name" value="CAP_euk"/>
    <property type="match status" value="1"/>
</dbReference>
<feature type="domain" description="SCP" evidence="5">
    <location>
        <begin position="293"/>
        <end position="448"/>
    </location>
</feature>
<dbReference type="Gene3D" id="3.40.33.10">
    <property type="entry name" value="CAP"/>
    <property type="match status" value="1"/>
</dbReference>
<sequence>MKLYNLSVIIVISSCCYCVDVDYYDDENVEENKDHLNINQTVDRRFGIKDVRVVPNITNPDNNNVSVKYSAYSTLGTQIQSISNENPIVQYYHSRAKSIKNDSFVQNYSNSVSKFNIFKDYVYVYDDNAESKVLRYDNASKLYQKQTTINKTEAQKLKEHAIKFYNLGPAAASGVLYDIPRDNDEKVWYVPENYPCWELPLLYGELGQRMKTAEVFLIFGGRLKNVFDPGYNDTVYKTPSSSTNDLPNRWCGVLPCYGDHTLCLFPGDNLSKLCEKGYNVQVPSILDQIALVNTINSMRNRVASGESDRYSHLPPAANMKEINYDYDLQKISEAWLRQCLPGPAPCSALDGETVSHLECTKYSDYCCLRSQSAFRCTPKMECFVSPIIGCLHVWYWSAGKNIKQADIKCGRTSVKTFNTVQLLWAKTLKIGCAYGESINGNIRVVCNFSPGAPFFLETGLYCGIIDHSNKILSGSFAKKKTFLASLPVFWDSIEPTERDVFEKSEHNFSSNIKGIDSVNTIWGVQSLNKIYNEGWVRKYLSERRNGTRGMIARLVTKYTFIDESEARCDTNESMYIAGKAGSLCMERGRRYINLCYEFRDPTPGYRSLAVAAPIALFTLILYDLFSGVVRQSN</sequence>
<keyword evidence="3" id="KW-1133">Transmembrane helix</keyword>
<feature type="transmembrane region" description="Helical" evidence="3">
    <location>
        <begin position="605"/>
        <end position="625"/>
    </location>
</feature>
<organism evidence="6 7">
    <name type="scientific">Pieris macdunnoughi</name>
    <dbReference type="NCBI Taxonomy" id="345717"/>
    <lineage>
        <taxon>Eukaryota</taxon>
        <taxon>Metazoa</taxon>
        <taxon>Ecdysozoa</taxon>
        <taxon>Arthropoda</taxon>
        <taxon>Hexapoda</taxon>
        <taxon>Insecta</taxon>
        <taxon>Pterygota</taxon>
        <taxon>Neoptera</taxon>
        <taxon>Endopterygota</taxon>
        <taxon>Lepidoptera</taxon>
        <taxon>Glossata</taxon>
        <taxon>Ditrysia</taxon>
        <taxon>Papilionoidea</taxon>
        <taxon>Pieridae</taxon>
        <taxon>Pierinae</taxon>
        <taxon>Pieris</taxon>
    </lineage>
</organism>
<dbReference type="AlphaFoldDB" id="A0A821VY19"/>
<dbReference type="Proteomes" id="UP000663880">
    <property type="component" value="Unassembled WGS sequence"/>
</dbReference>
<keyword evidence="4" id="KW-0732">Signal</keyword>
<evidence type="ECO:0000256" key="2">
    <source>
        <dbReference type="ARBA" id="ARBA00022525"/>
    </source>
</evidence>
<evidence type="ECO:0000313" key="7">
    <source>
        <dbReference type="Proteomes" id="UP000663880"/>
    </source>
</evidence>
<dbReference type="GO" id="GO:0005576">
    <property type="term" value="C:extracellular region"/>
    <property type="evidence" value="ECO:0007669"/>
    <property type="project" value="UniProtKB-SubCell"/>
</dbReference>
<keyword evidence="2" id="KW-0964">Secreted</keyword>
<keyword evidence="7" id="KW-1185">Reference proteome</keyword>
<gene>
    <name evidence="6" type="ORF">PMACD_LOCUS12657</name>
</gene>
<dbReference type="InterPro" id="IPR014044">
    <property type="entry name" value="CAP_dom"/>
</dbReference>
<reference evidence="6" key="1">
    <citation type="submission" date="2021-02" db="EMBL/GenBank/DDBJ databases">
        <authorList>
            <person name="Steward A R."/>
        </authorList>
    </citation>
    <scope>NUCLEOTIDE SEQUENCE</scope>
</reference>
<dbReference type="Pfam" id="PF00188">
    <property type="entry name" value="CAP"/>
    <property type="match status" value="1"/>
</dbReference>
<feature type="signal peptide" evidence="4">
    <location>
        <begin position="1"/>
        <end position="18"/>
    </location>
</feature>
<comment type="caution">
    <text evidence="6">The sequence shown here is derived from an EMBL/GenBank/DDBJ whole genome shotgun (WGS) entry which is preliminary data.</text>
</comment>
<evidence type="ECO:0000256" key="4">
    <source>
        <dbReference type="SAM" id="SignalP"/>
    </source>
</evidence>
<evidence type="ECO:0000256" key="3">
    <source>
        <dbReference type="SAM" id="Phobius"/>
    </source>
</evidence>
<keyword evidence="3" id="KW-0812">Transmembrane</keyword>